<organism evidence="2 3">
    <name type="scientific">Eucalyptus globulus</name>
    <name type="common">Tasmanian blue gum</name>
    <dbReference type="NCBI Taxonomy" id="34317"/>
    <lineage>
        <taxon>Eukaryota</taxon>
        <taxon>Viridiplantae</taxon>
        <taxon>Streptophyta</taxon>
        <taxon>Embryophyta</taxon>
        <taxon>Tracheophyta</taxon>
        <taxon>Spermatophyta</taxon>
        <taxon>Magnoliopsida</taxon>
        <taxon>eudicotyledons</taxon>
        <taxon>Gunneridae</taxon>
        <taxon>Pentapetalae</taxon>
        <taxon>rosids</taxon>
        <taxon>malvids</taxon>
        <taxon>Myrtales</taxon>
        <taxon>Myrtaceae</taxon>
        <taxon>Myrtoideae</taxon>
        <taxon>Eucalypteae</taxon>
        <taxon>Eucalyptus</taxon>
    </lineage>
</organism>
<dbReference type="EMBL" id="JBJKBG010000007">
    <property type="protein sequence ID" value="KAL3730482.1"/>
    <property type="molecule type" value="Genomic_DNA"/>
</dbReference>
<feature type="region of interest" description="Disordered" evidence="1">
    <location>
        <begin position="70"/>
        <end position="133"/>
    </location>
</feature>
<proteinExistence type="predicted"/>
<reference evidence="2 3" key="1">
    <citation type="submission" date="2024-11" db="EMBL/GenBank/DDBJ databases">
        <title>Chromosome-level genome assembly of Eucalyptus globulus Labill. provides insights into its genome evolution.</title>
        <authorList>
            <person name="Li X."/>
        </authorList>
    </citation>
    <scope>NUCLEOTIDE SEQUENCE [LARGE SCALE GENOMIC DNA]</scope>
    <source>
        <strain evidence="2">CL2024</strain>
        <tissue evidence="2">Fresh tender leaves</tissue>
    </source>
</reference>
<dbReference type="AlphaFoldDB" id="A0ABD3JV62"/>
<accession>A0ABD3JV62</accession>
<evidence type="ECO:0000313" key="2">
    <source>
        <dbReference type="EMBL" id="KAL3730482.1"/>
    </source>
</evidence>
<name>A0ABD3JV62_EUCGL</name>
<feature type="region of interest" description="Disordered" evidence="1">
    <location>
        <begin position="1"/>
        <end position="37"/>
    </location>
</feature>
<sequence>MRHLGAMDKQSLRPWMMEDPFQRRSRSARAAPPAPSFSIFLQPPDLGLRPSSMAIVTFAGLVLQIFGSSHSWPNAFGHRGRRTVEDEVEDERTKKGRQSQRQTKEDKAEDQIWSHGESRKMKRPDARKKTSRR</sequence>
<feature type="compositionally biased region" description="Basic and acidic residues" evidence="1">
    <location>
        <begin position="102"/>
        <end position="133"/>
    </location>
</feature>
<protein>
    <submittedName>
        <fullName evidence="2">Uncharacterized protein</fullName>
    </submittedName>
</protein>
<gene>
    <name evidence="2" type="ORF">ACJRO7_027486</name>
</gene>
<keyword evidence="3" id="KW-1185">Reference proteome</keyword>
<evidence type="ECO:0000313" key="3">
    <source>
        <dbReference type="Proteomes" id="UP001634007"/>
    </source>
</evidence>
<dbReference type="Proteomes" id="UP001634007">
    <property type="component" value="Unassembled WGS sequence"/>
</dbReference>
<comment type="caution">
    <text evidence="2">The sequence shown here is derived from an EMBL/GenBank/DDBJ whole genome shotgun (WGS) entry which is preliminary data.</text>
</comment>
<evidence type="ECO:0000256" key="1">
    <source>
        <dbReference type="SAM" id="MobiDB-lite"/>
    </source>
</evidence>